<dbReference type="PRINTS" id="PR00395">
    <property type="entry name" value="RIBOSOMALS2"/>
</dbReference>
<feature type="region of interest" description="Disordered" evidence="7">
    <location>
        <begin position="225"/>
        <end position="254"/>
    </location>
</feature>
<name>A0A1F4ZSR6_9BACT</name>
<dbReference type="AlphaFoldDB" id="A0A1F4ZSR6"/>
<dbReference type="InterPro" id="IPR018130">
    <property type="entry name" value="Ribosomal_uS2_CS"/>
</dbReference>
<dbReference type="Proteomes" id="UP000176424">
    <property type="component" value="Unassembled WGS sequence"/>
</dbReference>
<dbReference type="InterPro" id="IPR001865">
    <property type="entry name" value="Ribosomal_uS2"/>
</dbReference>
<dbReference type="PANTHER" id="PTHR12534:SF0">
    <property type="entry name" value="SMALL RIBOSOMAL SUBUNIT PROTEIN US2M"/>
    <property type="match status" value="1"/>
</dbReference>
<sequence>MQDISLNDLLEAGCHFGHQKRRWNPAMTRFIYGERDGVHIFDLAKTKLGLEQACEFAKNTAASGGKILFVATKRQAADFVKNEAIRVGMPYITVRWMGGFLTNYGHLSKSMKKLADDKTKREAGDFKKYTKKERLLIDREIAKLEKFFSGVMDLPGMPAALFVVDTHREDVAVREGFRMGVPVIGIVDTNSDPTMVEHVIPANDDAVKSIELIVKTVADAIEEGKKQGEAVEAKATEKVKSKSKAKKAEVKDEN</sequence>
<dbReference type="PROSITE" id="PS00963">
    <property type="entry name" value="RIBOSOMAL_S2_2"/>
    <property type="match status" value="1"/>
</dbReference>
<keyword evidence="3 5" id="KW-0687">Ribonucleoprotein</keyword>
<evidence type="ECO:0000256" key="5">
    <source>
        <dbReference type="HAMAP-Rule" id="MF_00291"/>
    </source>
</evidence>
<evidence type="ECO:0000256" key="6">
    <source>
        <dbReference type="RuleBase" id="RU003631"/>
    </source>
</evidence>
<comment type="caution">
    <text evidence="8">The sequence shown here is derived from an EMBL/GenBank/DDBJ whole genome shotgun (WGS) entry which is preliminary data.</text>
</comment>
<dbReference type="Gene3D" id="3.40.50.10490">
    <property type="entry name" value="Glucose-6-phosphate isomerase like protein, domain 1"/>
    <property type="match status" value="1"/>
</dbReference>
<evidence type="ECO:0000256" key="1">
    <source>
        <dbReference type="ARBA" id="ARBA00006242"/>
    </source>
</evidence>
<keyword evidence="2 5" id="KW-0689">Ribosomal protein</keyword>
<reference evidence="8 9" key="1">
    <citation type="journal article" date="2016" name="Nat. Commun.">
        <title>Thousands of microbial genomes shed light on interconnected biogeochemical processes in an aquifer system.</title>
        <authorList>
            <person name="Anantharaman K."/>
            <person name="Brown C.T."/>
            <person name="Hug L.A."/>
            <person name="Sharon I."/>
            <person name="Castelle C.J."/>
            <person name="Probst A.J."/>
            <person name="Thomas B.C."/>
            <person name="Singh A."/>
            <person name="Wilkins M.J."/>
            <person name="Karaoz U."/>
            <person name="Brodie E.L."/>
            <person name="Williams K.H."/>
            <person name="Hubbard S.S."/>
            <person name="Banfield J.F."/>
        </authorList>
    </citation>
    <scope>NUCLEOTIDE SEQUENCE [LARGE SCALE GENOMIC DNA]</scope>
</reference>
<dbReference type="CDD" id="cd01425">
    <property type="entry name" value="RPS2"/>
    <property type="match status" value="1"/>
</dbReference>
<dbReference type="STRING" id="1797263.A2397_02235"/>
<comment type="similarity">
    <text evidence="1 5 6">Belongs to the universal ribosomal protein uS2 family.</text>
</comment>
<proteinExistence type="inferred from homology"/>
<dbReference type="HAMAP" id="MF_00291_B">
    <property type="entry name" value="Ribosomal_uS2_B"/>
    <property type="match status" value="1"/>
</dbReference>
<dbReference type="GO" id="GO:0003735">
    <property type="term" value="F:structural constituent of ribosome"/>
    <property type="evidence" value="ECO:0007669"/>
    <property type="project" value="InterPro"/>
</dbReference>
<protein>
    <recommendedName>
        <fullName evidence="4 5">Small ribosomal subunit protein uS2</fullName>
    </recommendedName>
</protein>
<dbReference type="Gene3D" id="1.10.287.610">
    <property type="entry name" value="Helix hairpin bin"/>
    <property type="match status" value="1"/>
</dbReference>
<dbReference type="GO" id="GO:0006412">
    <property type="term" value="P:translation"/>
    <property type="evidence" value="ECO:0007669"/>
    <property type="project" value="UniProtKB-UniRule"/>
</dbReference>
<evidence type="ECO:0000313" key="9">
    <source>
        <dbReference type="Proteomes" id="UP000176424"/>
    </source>
</evidence>
<dbReference type="EMBL" id="MEXR01000032">
    <property type="protein sequence ID" value="OGD09483.1"/>
    <property type="molecule type" value="Genomic_DNA"/>
</dbReference>
<dbReference type="Pfam" id="PF00318">
    <property type="entry name" value="Ribosomal_S2"/>
    <property type="match status" value="1"/>
</dbReference>
<evidence type="ECO:0000256" key="3">
    <source>
        <dbReference type="ARBA" id="ARBA00023274"/>
    </source>
</evidence>
<dbReference type="NCBIfam" id="TIGR01011">
    <property type="entry name" value="rpsB_bact"/>
    <property type="match status" value="1"/>
</dbReference>
<dbReference type="InterPro" id="IPR005706">
    <property type="entry name" value="Ribosomal_uS2_bac/mit/plastid"/>
</dbReference>
<gene>
    <name evidence="5" type="primary">rpsB</name>
    <name evidence="8" type="ORF">A2397_02235</name>
</gene>
<dbReference type="InterPro" id="IPR023591">
    <property type="entry name" value="Ribosomal_uS2_flav_dom_sf"/>
</dbReference>
<dbReference type="SUPFAM" id="SSF52313">
    <property type="entry name" value="Ribosomal protein S2"/>
    <property type="match status" value="1"/>
</dbReference>
<dbReference type="GO" id="GO:0022627">
    <property type="term" value="C:cytosolic small ribosomal subunit"/>
    <property type="evidence" value="ECO:0007669"/>
    <property type="project" value="TreeGrafter"/>
</dbReference>
<evidence type="ECO:0000256" key="4">
    <source>
        <dbReference type="ARBA" id="ARBA00035256"/>
    </source>
</evidence>
<evidence type="ECO:0000313" key="8">
    <source>
        <dbReference type="EMBL" id="OGD09483.1"/>
    </source>
</evidence>
<evidence type="ECO:0000256" key="7">
    <source>
        <dbReference type="SAM" id="MobiDB-lite"/>
    </source>
</evidence>
<evidence type="ECO:0000256" key="2">
    <source>
        <dbReference type="ARBA" id="ARBA00022980"/>
    </source>
</evidence>
<dbReference type="PANTHER" id="PTHR12534">
    <property type="entry name" value="30S RIBOSOMAL PROTEIN S2 PROKARYOTIC AND ORGANELLAR"/>
    <property type="match status" value="1"/>
</dbReference>
<accession>A0A1F4ZSR6</accession>
<organism evidence="8 9">
    <name type="scientific">Candidatus Amesbacteria bacterium RIFOXYB1_FULL_44_23</name>
    <dbReference type="NCBI Taxonomy" id="1797263"/>
    <lineage>
        <taxon>Bacteria</taxon>
        <taxon>Candidatus Amesiibacteriota</taxon>
    </lineage>
</organism>